<dbReference type="EnsemblPlants" id="Pp3c5_24050V3.3">
    <property type="protein sequence ID" value="Pp3c5_24050V3.3"/>
    <property type="gene ID" value="Pp3c5_24050"/>
</dbReference>
<evidence type="ECO:0000313" key="2">
    <source>
        <dbReference type="EMBL" id="PNR54413.1"/>
    </source>
</evidence>
<dbReference type="Gramene" id="Pp3c5_24050V3.3">
    <property type="protein sequence ID" value="Pp3c5_24050V3.3"/>
    <property type="gene ID" value="Pp3c5_24050"/>
</dbReference>
<dbReference type="KEGG" id="ppp:112282083"/>
<dbReference type="AlphaFoldDB" id="A0A2K1KKX5"/>
<dbReference type="EnsemblPlants" id="Pp3c5_24050V3.1">
    <property type="protein sequence ID" value="Pp3c5_24050V3.1"/>
    <property type="gene ID" value="Pp3c5_24050"/>
</dbReference>
<reference evidence="3" key="3">
    <citation type="submission" date="2020-12" db="UniProtKB">
        <authorList>
            <consortium name="EnsemblPlants"/>
        </authorList>
    </citation>
    <scope>IDENTIFICATION</scope>
</reference>
<evidence type="ECO:0000313" key="3">
    <source>
        <dbReference type="EnsemblPlants" id="Pp3c5_24050V3.1"/>
    </source>
</evidence>
<organism evidence="2">
    <name type="scientific">Physcomitrium patens</name>
    <name type="common">Spreading-leaved earth moss</name>
    <name type="synonym">Physcomitrella patens</name>
    <dbReference type="NCBI Taxonomy" id="3218"/>
    <lineage>
        <taxon>Eukaryota</taxon>
        <taxon>Viridiplantae</taxon>
        <taxon>Streptophyta</taxon>
        <taxon>Embryophyta</taxon>
        <taxon>Bryophyta</taxon>
        <taxon>Bryophytina</taxon>
        <taxon>Bryopsida</taxon>
        <taxon>Funariidae</taxon>
        <taxon>Funariales</taxon>
        <taxon>Funariaceae</taxon>
        <taxon>Physcomitrium</taxon>
    </lineage>
</organism>
<gene>
    <name evidence="3" type="primary">LOC112282083</name>
    <name evidence="2" type="ORF">PHYPA_008090</name>
</gene>
<dbReference type="Gramene" id="Pp3c5_24050V3.1">
    <property type="protein sequence ID" value="Pp3c5_24050V3.1"/>
    <property type="gene ID" value="Pp3c5_24050"/>
</dbReference>
<evidence type="ECO:0000313" key="4">
    <source>
        <dbReference type="Proteomes" id="UP000006727"/>
    </source>
</evidence>
<dbReference type="Proteomes" id="UP000006727">
    <property type="component" value="Chromosome 5"/>
</dbReference>
<protein>
    <submittedName>
        <fullName evidence="2 3">Uncharacterized protein</fullName>
    </submittedName>
</protein>
<evidence type="ECO:0000256" key="1">
    <source>
        <dbReference type="SAM" id="MobiDB-lite"/>
    </source>
</evidence>
<accession>A0A2K1KKX5</accession>
<dbReference type="RefSeq" id="XP_024375042.1">
    <property type="nucleotide sequence ID" value="XM_024519274.2"/>
</dbReference>
<reference evidence="2 4" key="2">
    <citation type="journal article" date="2018" name="Plant J.">
        <title>The Physcomitrella patens chromosome-scale assembly reveals moss genome structure and evolution.</title>
        <authorList>
            <person name="Lang D."/>
            <person name="Ullrich K.K."/>
            <person name="Murat F."/>
            <person name="Fuchs J."/>
            <person name="Jenkins J."/>
            <person name="Haas F.B."/>
            <person name="Piednoel M."/>
            <person name="Gundlach H."/>
            <person name="Van Bel M."/>
            <person name="Meyberg R."/>
            <person name="Vives C."/>
            <person name="Morata J."/>
            <person name="Symeonidi A."/>
            <person name="Hiss M."/>
            <person name="Muchero W."/>
            <person name="Kamisugi Y."/>
            <person name="Saleh O."/>
            <person name="Blanc G."/>
            <person name="Decker E.L."/>
            <person name="van Gessel N."/>
            <person name="Grimwood J."/>
            <person name="Hayes R.D."/>
            <person name="Graham S.W."/>
            <person name="Gunter L.E."/>
            <person name="McDaniel S.F."/>
            <person name="Hoernstein S.N.W."/>
            <person name="Larsson A."/>
            <person name="Li F.W."/>
            <person name="Perroud P.F."/>
            <person name="Phillips J."/>
            <person name="Ranjan P."/>
            <person name="Rokshar D.S."/>
            <person name="Rothfels C.J."/>
            <person name="Schneider L."/>
            <person name="Shu S."/>
            <person name="Stevenson D.W."/>
            <person name="Thummler F."/>
            <person name="Tillich M."/>
            <person name="Villarreal Aguilar J.C."/>
            <person name="Widiez T."/>
            <person name="Wong G.K."/>
            <person name="Wymore A."/>
            <person name="Zhang Y."/>
            <person name="Zimmer A.D."/>
            <person name="Quatrano R.S."/>
            <person name="Mayer K.F.X."/>
            <person name="Goodstein D."/>
            <person name="Casacuberta J.M."/>
            <person name="Vandepoele K."/>
            <person name="Reski R."/>
            <person name="Cuming A.C."/>
            <person name="Tuskan G.A."/>
            <person name="Maumus F."/>
            <person name="Salse J."/>
            <person name="Schmutz J."/>
            <person name="Rensing S.A."/>
        </authorList>
    </citation>
    <scope>NUCLEOTIDE SEQUENCE [LARGE SCALE GENOMIC DNA]</scope>
    <source>
        <strain evidence="3 4">cv. Gransden 2004</strain>
    </source>
</reference>
<dbReference type="EMBL" id="ABEU02000005">
    <property type="protein sequence ID" value="PNR54413.1"/>
    <property type="molecule type" value="Genomic_DNA"/>
</dbReference>
<proteinExistence type="predicted"/>
<keyword evidence="4" id="KW-1185">Reference proteome</keyword>
<feature type="region of interest" description="Disordered" evidence="1">
    <location>
        <begin position="1"/>
        <end position="53"/>
    </location>
</feature>
<reference evidence="2 4" key="1">
    <citation type="journal article" date="2008" name="Science">
        <title>The Physcomitrella genome reveals evolutionary insights into the conquest of land by plants.</title>
        <authorList>
            <person name="Rensing S."/>
            <person name="Lang D."/>
            <person name="Zimmer A."/>
            <person name="Terry A."/>
            <person name="Salamov A."/>
            <person name="Shapiro H."/>
            <person name="Nishiyama T."/>
            <person name="Perroud P.-F."/>
            <person name="Lindquist E."/>
            <person name="Kamisugi Y."/>
            <person name="Tanahashi T."/>
            <person name="Sakakibara K."/>
            <person name="Fujita T."/>
            <person name="Oishi K."/>
            <person name="Shin-I T."/>
            <person name="Kuroki Y."/>
            <person name="Toyoda A."/>
            <person name="Suzuki Y."/>
            <person name="Hashimoto A."/>
            <person name="Yamaguchi K."/>
            <person name="Sugano A."/>
            <person name="Kohara Y."/>
            <person name="Fujiyama A."/>
            <person name="Anterola A."/>
            <person name="Aoki S."/>
            <person name="Ashton N."/>
            <person name="Barbazuk W.B."/>
            <person name="Barker E."/>
            <person name="Bennetzen J."/>
            <person name="Bezanilla M."/>
            <person name="Blankenship R."/>
            <person name="Cho S.H."/>
            <person name="Dutcher S."/>
            <person name="Estelle M."/>
            <person name="Fawcett J.A."/>
            <person name="Gundlach H."/>
            <person name="Hanada K."/>
            <person name="Heyl A."/>
            <person name="Hicks K.A."/>
            <person name="Hugh J."/>
            <person name="Lohr M."/>
            <person name="Mayer K."/>
            <person name="Melkozernov A."/>
            <person name="Murata T."/>
            <person name="Nelson D."/>
            <person name="Pils B."/>
            <person name="Prigge M."/>
            <person name="Reiss B."/>
            <person name="Renner T."/>
            <person name="Rombauts S."/>
            <person name="Rushton P."/>
            <person name="Sanderfoot A."/>
            <person name="Schween G."/>
            <person name="Shiu S.-H."/>
            <person name="Stueber K."/>
            <person name="Theodoulou F.L."/>
            <person name="Tu H."/>
            <person name="Van de Peer Y."/>
            <person name="Verrier P.J."/>
            <person name="Waters E."/>
            <person name="Wood A."/>
            <person name="Yang L."/>
            <person name="Cove D."/>
            <person name="Cuming A."/>
            <person name="Hasebe M."/>
            <person name="Lucas S."/>
            <person name="Mishler D.B."/>
            <person name="Reski R."/>
            <person name="Grigoriev I."/>
            <person name="Quatrano R.S."/>
            <person name="Boore J.L."/>
        </authorList>
    </citation>
    <scope>NUCLEOTIDE SEQUENCE [LARGE SCALE GENOMIC DNA]</scope>
    <source>
        <strain evidence="3 4">cv. Gransden 2004</strain>
    </source>
</reference>
<dbReference type="PaxDb" id="3218-PP1S23_205V6.1"/>
<dbReference type="GeneID" id="112282083"/>
<name>A0A2K1KKX5_PHYPA</name>
<sequence length="195" mass="21620">MPDRSDYGLSPPFDERLSRSCPPNWPETVVTPSPHMNYRSPENLPTSEGDEGLEGAAEAFNAKTRGFPDNCRYQQFEHTVLSRFRAVTLNDVEESPMVVDLPATGVQSPFKTISDYSDFKDPRTNKLKGLAELLEQPESSLARGRCYQLLEEDYAGGPSQSGGDIIVQRVPSFAIDVGTPGARGIRAEFDERYIS</sequence>